<dbReference type="Proteomes" id="UP000216339">
    <property type="component" value="Unassembled WGS sequence"/>
</dbReference>
<evidence type="ECO:0000256" key="1">
    <source>
        <dbReference type="SAM" id="MobiDB-lite"/>
    </source>
</evidence>
<protein>
    <recommendedName>
        <fullName evidence="4">AP2 domain-containing protein</fullName>
    </recommendedName>
</protein>
<reference evidence="2 3" key="1">
    <citation type="submission" date="2016-11" db="EMBL/GenBank/DDBJ databases">
        <title>Study of marine rhodopsin-containing bacteria.</title>
        <authorList>
            <person name="Yoshizawa S."/>
            <person name="Kumagai Y."/>
            <person name="Kogure K."/>
        </authorList>
    </citation>
    <scope>NUCLEOTIDE SEQUENCE [LARGE SCALE GENOMIC DNA]</scope>
    <source>
        <strain evidence="2 3">SAORIC-28</strain>
    </source>
</reference>
<keyword evidence="3" id="KW-1185">Reference proteome</keyword>
<gene>
    <name evidence="2" type="ORF">BSZ37_10830</name>
</gene>
<feature type="region of interest" description="Disordered" evidence="1">
    <location>
        <begin position="191"/>
        <end position="225"/>
    </location>
</feature>
<dbReference type="OrthoDB" id="1492028at2"/>
<evidence type="ECO:0000313" key="3">
    <source>
        <dbReference type="Proteomes" id="UP000216339"/>
    </source>
</evidence>
<dbReference type="AlphaFoldDB" id="A0A271J0K4"/>
<feature type="compositionally biased region" description="Basic and acidic residues" evidence="1">
    <location>
        <begin position="212"/>
        <end position="225"/>
    </location>
</feature>
<evidence type="ECO:0000313" key="2">
    <source>
        <dbReference type="EMBL" id="PAP76890.1"/>
    </source>
</evidence>
<sequence length="240" mass="27456">MALETAGAADERQPEPRRLHHITRIDIEPSEAHPRRHPTHGWQVRARRDGKRLSKFFADAKHDGREGALDEALAYRDRLLDSIPDEPQKPRKAWSNTGVVGLSVREKDEGPTPKLYVQLNWVNADGKRKAGSYSVEKWGLRRALWNGCLKLYRERQAAGYPVEEPHVMFARAQEPFQDQIAEEIRTERAAERAKAERAEVEQAAVETPAARPEPRRFESRADALAHEEATMRRLEDALFS</sequence>
<feature type="region of interest" description="Disordered" evidence="1">
    <location>
        <begin position="1"/>
        <end position="43"/>
    </location>
</feature>
<dbReference type="EMBL" id="MQWD01000001">
    <property type="protein sequence ID" value="PAP76890.1"/>
    <property type="molecule type" value="Genomic_DNA"/>
</dbReference>
<organism evidence="2 3">
    <name type="scientific">Rubrivirga marina</name>
    <dbReference type="NCBI Taxonomy" id="1196024"/>
    <lineage>
        <taxon>Bacteria</taxon>
        <taxon>Pseudomonadati</taxon>
        <taxon>Rhodothermota</taxon>
        <taxon>Rhodothermia</taxon>
        <taxon>Rhodothermales</taxon>
        <taxon>Rubricoccaceae</taxon>
        <taxon>Rubrivirga</taxon>
    </lineage>
</organism>
<accession>A0A271J0K4</accession>
<proteinExistence type="predicted"/>
<feature type="compositionally biased region" description="Basic and acidic residues" evidence="1">
    <location>
        <begin position="9"/>
        <end position="33"/>
    </location>
</feature>
<dbReference type="RefSeq" id="WP_095510558.1">
    <property type="nucleotide sequence ID" value="NZ_MQWD01000001.1"/>
</dbReference>
<name>A0A271J0K4_9BACT</name>
<feature type="compositionally biased region" description="Basic and acidic residues" evidence="1">
    <location>
        <begin position="191"/>
        <end position="200"/>
    </location>
</feature>
<evidence type="ECO:0008006" key="4">
    <source>
        <dbReference type="Google" id="ProtNLM"/>
    </source>
</evidence>
<comment type="caution">
    <text evidence="2">The sequence shown here is derived from an EMBL/GenBank/DDBJ whole genome shotgun (WGS) entry which is preliminary data.</text>
</comment>